<dbReference type="Proteomes" id="UP000733379">
    <property type="component" value="Unassembled WGS sequence"/>
</dbReference>
<keyword evidence="3" id="KW-1185">Reference proteome</keyword>
<reference evidence="2 3" key="1">
    <citation type="submission" date="2021-06" db="EMBL/GenBank/DDBJ databases">
        <title>Actinomycetes sequencing.</title>
        <authorList>
            <person name="Shan Q."/>
        </authorList>
    </citation>
    <scope>NUCLEOTIDE SEQUENCE [LARGE SCALE GENOMIC DNA]</scope>
    <source>
        <strain evidence="2 3">NEAU-G5</strain>
    </source>
</reference>
<dbReference type="EMBL" id="JAHKNI010000020">
    <property type="protein sequence ID" value="MBU3067293.1"/>
    <property type="molecule type" value="Genomic_DNA"/>
</dbReference>
<evidence type="ECO:0000313" key="2">
    <source>
        <dbReference type="EMBL" id="MBU3067293.1"/>
    </source>
</evidence>
<accession>A0ABS6BAH0</accession>
<protein>
    <submittedName>
        <fullName evidence="2">DUF1214 domain-containing protein</fullName>
    </submittedName>
</protein>
<sequence>MKKMASRQRMGSRSAVRRTAIIALAVGSLVAGCGNDVTVTGGANPGGPGNPSALATGAQTAVEARARQVLATPTMQAAIEKVEQLYAADPLGSTPTGKATIDRAANSIGAAAVLEAITWSRTSNPVPVWATTAAHDYHGLSMPDSGYGIENPDNVYRDAAFDPHSTYEIHGVRHNPGPTQLNFEMRDAIPGTTVFNSEAGTQIDSLSDDKITFAPDGSFTITVSADGQPGTPNHLLIQKDKPSWLAVRDLLNDWGTENPVDLEIKRVSGKTAPSAPSTDDLAHQAAQTLSTTAPFWLKYFNTYVYAHPTNTLVPAWGRPGGRGEASYGSFGLADDQAMVITLDPTGFKSMGIQLTDPWGVAYEYRTKTSSLNTTQATPNPDGTYTYVISKNDPGIANWLDPDGHTAGMVSLRWQQSIPGQTSSPSQAVRAVAIVKLSDLSSKLPTGFPTVTPQQRADQQARRAIAYDHRITG</sequence>
<evidence type="ECO:0000256" key="1">
    <source>
        <dbReference type="SAM" id="SignalP"/>
    </source>
</evidence>
<dbReference type="PROSITE" id="PS51257">
    <property type="entry name" value="PROKAR_LIPOPROTEIN"/>
    <property type="match status" value="1"/>
</dbReference>
<gene>
    <name evidence="2" type="ORF">KO481_37955</name>
</gene>
<feature type="chain" id="PRO_5046976937" evidence="1">
    <location>
        <begin position="32"/>
        <end position="472"/>
    </location>
</feature>
<organism evidence="2 3">
    <name type="scientific">Nocardia albiluteola</name>
    <dbReference type="NCBI Taxonomy" id="2842303"/>
    <lineage>
        <taxon>Bacteria</taxon>
        <taxon>Bacillati</taxon>
        <taxon>Actinomycetota</taxon>
        <taxon>Actinomycetes</taxon>
        <taxon>Mycobacteriales</taxon>
        <taxon>Nocardiaceae</taxon>
        <taxon>Nocardia</taxon>
    </lineage>
</organism>
<feature type="signal peptide" evidence="1">
    <location>
        <begin position="1"/>
        <end position="31"/>
    </location>
</feature>
<proteinExistence type="predicted"/>
<name>A0ABS6BAH0_9NOCA</name>
<comment type="caution">
    <text evidence="2">The sequence shown here is derived from an EMBL/GenBank/DDBJ whole genome shotgun (WGS) entry which is preliminary data.</text>
</comment>
<evidence type="ECO:0000313" key="3">
    <source>
        <dbReference type="Proteomes" id="UP000733379"/>
    </source>
</evidence>
<keyword evidence="1" id="KW-0732">Signal</keyword>